<keyword evidence="3" id="KW-1185">Reference proteome</keyword>
<name>A0ABS3SKP0_9CELL</name>
<feature type="transmembrane region" description="Helical" evidence="1">
    <location>
        <begin position="44"/>
        <end position="65"/>
    </location>
</feature>
<reference evidence="2 3" key="1">
    <citation type="submission" date="2021-03" db="EMBL/GenBank/DDBJ databases">
        <title>novel species in genus Cellulomonas.</title>
        <authorList>
            <person name="Zhang G."/>
        </authorList>
    </citation>
    <scope>NUCLEOTIDE SEQUENCE [LARGE SCALE GENOMIC DNA]</scope>
    <source>
        <strain evidence="3">zg-ZUI188</strain>
    </source>
</reference>
<dbReference type="Proteomes" id="UP000678317">
    <property type="component" value="Unassembled WGS sequence"/>
</dbReference>
<comment type="caution">
    <text evidence="2">The sequence shown here is derived from an EMBL/GenBank/DDBJ whole genome shotgun (WGS) entry which is preliminary data.</text>
</comment>
<gene>
    <name evidence="2" type="ORF">J4035_12975</name>
</gene>
<dbReference type="EMBL" id="JAGFBM010000007">
    <property type="protein sequence ID" value="MBO3085550.1"/>
    <property type="molecule type" value="Genomic_DNA"/>
</dbReference>
<dbReference type="RefSeq" id="WP_208213373.1">
    <property type="nucleotide sequence ID" value="NZ_CP074404.1"/>
</dbReference>
<protein>
    <submittedName>
        <fullName evidence="2">Fimbrial assembly protein</fullName>
    </submittedName>
</protein>
<proteinExistence type="predicted"/>
<evidence type="ECO:0000313" key="2">
    <source>
        <dbReference type="EMBL" id="MBO3085550.1"/>
    </source>
</evidence>
<keyword evidence="1" id="KW-1133">Transmembrane helix</keyword>
<accession>A0ABS3SKP0</accession>
<sequence length="235" mass="24719">MTTLLERSKPQKRAGGALLVGLPQVNLLPPEVKAARTLRHVKQWLVVVLLLVLAMAGVMYAFALLSRTSADSALADAQGEAAQLKSQEAKYAEVQPVLDGLRRTTETRTVGMAPEVLWKPYLDAISAVLPQDVSITTFSVVQGGLVAPPPTSPDALTAQGVATVQFAARAKTLPDSAAWTEALNTIPGFYGASTSSDTLGEIDGVVAYEVTSMVQVDMAALARRFPAADTATEGS</sequence>
<keyword evidence="1" id="KW-0472">Membrane</keyword>
<organism evidence="2 3">
    <name type="scientific">Cellulomonas fengjieae</name>
    <dbReference type="NCBI Taxonomy" id="2819978"/>
    <lineage>
        <taxon>Bacteria</taxon>
        <taxon>Bacillati</taxon>
        <taxon>Actinomycetota</taxon>
        <taxon>Actinomycetes</taxon>
        <taxon>Micrococcales</taxon>
        <taxon>Cellulomonadaceae</taxon>
        <taxon>Cellulomonas</taxon>
    </lineage>
</organism>
<keyword evidence="1" id="KW-0812">Transmembrane</keyword>
<evidence type="ECO:0000256" key="1">
    <source>
        <dbReference type="SAM" id="Phobius"/>
    </source>
</evidence>
<evidence type="ECO:0000313" key="3">
    <source>
        <dbReference type="Proteomes" id="UP000678317"/>
    </source>
</evidence>